<accession>A0A3S5C719</accession>
<dbReference type="AlphaFoldDB" id="A0A3S5C719"/>
<dbReference type="Proteomes" id="UP000784294">
    <property type="component" value="Unassembled WGS sequence"/>
</dbReference>
<evidence type="ECO:0000313" key="3">
    <source>
        <dbReference type="Proteomes" id="UP000784294"/>
    </source>
</evidence>
<name>A0A3S5C719_9PLAT</name>
<feature type="region of interest" description="Disordered" evidence="1">
    <location>
        <begin position="135"/>
        <end position="159"/>
    </location>
</feature>
<evidence type="ECO:0000256" key="1">
    <source>
        <dbReference type="SAM" id="MobiDB-lite"/>
    </source>
</evidence>
<keyword evidence="3" id="KW-1185">Reference proteome</keyword>
<feature type="compositionally biased region" description="Polar residues" evidence="1">
    <location>
        <begin position="39"/>
        <end position="55"/>
    </location>
</feature>
<feature type="region of interest" description="Disordered" evidence="1">
    <location>
        <begin position="39"/>
        <end position="58"/>
    </location>
</feature>
<gene>
    <name evidence="2" type="ORF">PXEA_LOCUS33020</name>
</gene>
<organism evidence="2 3">
    <name type="scientific">Protopolystoma xenopodis</name>
    <dbReference type="NCBI Taxonomy" id="117903"/>
    <lineage>
        <taxon>Eukaryota</taxon>
        <taxon>Metazoa</taxon>
        <taxon>Spiralia</taxon>
        <taxon>Lophotrochozoa</taxon>
        <taxon>Platyhelminthes</taxon>
        <taxon>Monogenea</taxon>
        <taxon>Polyopisthocotylea</taxon>
        <taxon>Polystomatidea</taxon>
        <taxon>Polystomatidae</taxon>
        <taxon>Protopolystoma</taxon>
    </lineage>
</organism>
<comment type="caution">
    <text evidence="2">The sequence shown here is derived from an EMBL/GenBank/DDBJ whole genome shotgun (WGS) entry which is preliminary data.</text>
</comment>
<reference evidence="2" key="1">
    <citation type="submission" date="2018-11" db="EMBL/GenBank/DDBJ databases">
        <authorList>
            <consortium name="Pathogen Informatics"/>
        </authorList>
    </citation>
    <scope>NUCLEOTIDE SEQUENCE</scope>
</reference>
<protein>
    <submittedName>
        <fullName evidence="2">Uncharacterized protein</fullName>
    </submittedName>
</protein>
<feature type="compositionally biased region" description="Basic residues" evidence="1">
    <location>
        <begin position="146"/>
        <end position="156"/>
    </location>
</feature>
<dbReference type="EMBL" id="CAAALY010261756">
    <property type="protein sequence ID" value="VEL39580.1"/>
    <property type="molecule type" value="Genomic_DNA"/>
</dbReference>
<proteinExistence type="predicted"/>
<sequence length="242" mass="24946">MPASHTSSLSASFASAHFPLLPISPSASLSFESASSARGQSFAGSTRNRKQSTTACFGKSYTPTTTYPSSSSSPQSSITLSSPHIPIVNSLIAPETCTPIASTSHSASVASISSCHAPVAQTTLSTIVGPGRLIQPSDGSCGSLGRRQRIRPHPPRRTTPVKLSTALLISNTLPVAAATDNVTSQRGPTGSDQTLASMRSFYSHHHHHQQSLSAASDLIVVPAGEPGFSGSETMATCMTNSG</sequence>
<evidence type="ECO:0000313" key="2">
    <source>
        <dbReference type="EMBL" id="VEL39580.1"/>
    </source>
</evidence>